<keyword evidence="2" id="KW-1185">Reference proteome</keyword>
<gene>
    <name evidence="1" type="ORF">Athai_30660</name>
</gene>
<dbReference type="KEGG" id="atl:Athai_30660"/>
<dbReference type="AlphaFoldDB" id="A0A7R7DPS5"/>
<sequence length="53" mass="5155">MTPGPVLALLATVRPVATALATGRAVSSSRAPTGVAVALITVGVSARLTTLVV</sequence>
<evidence type="ECO:0000313" key="1">
    <source>
        <dbReference type="EMBL" id="BCJ35563.1"/>
    </source>
</evidence>
<organism evidence="1 2">
    <name type="scientific">Actinocatenispora thailandica</name>
    <dbReference type="NCBI Taxonomy" id="227318"/>
    <lineage>
        <taxon>Bacteria</taxon>
        <taxon>Bacillati</taxon>
        <taxon>Actinomycetota</taxon>
        <taxon>Actinomycetes</taxon>
        <taxon>Micromonosporales</taxon>
        <taxon>Micromonosporaceae</taxon>
        <taxon>Actinocatenispora</taxon>
    </lineage>
</organism>
<dbReference type="EMBL" id="AP023355">
    <property type="protein sequence ID" value="BCJ35563.1"/>
    <property type="molecule type" value="Genomic_DNA"/>
</dbReference>
<proteinExistence type="predicted"/>
<protein>
    <submittedName>
        <fullName evidence="1">Uncharacterized protein</fullName>
    </submittedName>
</protein>
<accession>A0A7R7DPS5</accession>
<reference evidence="1 2" key="1">
    <citation type="submission" date="2020-08" db="EMBL/GenBank/DDBJ databases">
        <title>Whole genome shotgun sequence of Actinocatenispora thailandica NBRC 105041.</title>
        <authorList>
            <person name="Komaki H."/>
            <person name="Tamura T."/>
        </authorList>
    </citation>
    <scope>NUCLEOTIDE SEQUENCE [LARGE SCALE GENOMIC DNA]</scope>
    <source>
        <strain evidence="1 2">NBRC 105041</strain>
    </source>
</reference>
<evidence type="ECO:0000313" key="2">
    <source>
        <dbReference type="Proteomes" id="UP000611640"/>
    </source>
</evidence>
<name>A0A7R7DPS5_9ACTN</name>
<dbReference type="Proteomes" id="UP000611640">
    <property type="component" value="Chromosome"/>
</dbReference>